<evidence type="ECO:0000313" key="2">
    <source>
        <dbReference type="Proteomes" id="UP000245720"/>
    </source>
</evidence>
<accession>A0A315Y011</accession>
<sequence length="239" mass="27321">MITDNGEWIMLGTTLRDPNRLRNVDDLVSFVEKVGFVPLFSNNIEDFSVEEHCAAKSWWTGNAATDPWEWRAAAAAGGRVAYGKFFGGKAGFISAEWLPYFANYRRDGYDFDSLCDEGRAGRREAKIMELFDSHEELFSFEAKELGGFGKGGEKNFQGIMTQLQMKTYLVVRDFRYRRNKRGEEYGMSVAVYTTPERIFGYDTISAAYSEEPADSRERIVARLMELYPHASEKNINKLI</sequence>
<dbReference type="Pfam" id="PF24741">
    <property type="entry name" value="AlkZ-rel"/>
    <property type="match status" value="1"/>
</dbReference>
<dbReference type="AlphaFoldDB" id="A0A315Y011"/>
<comment type="caution">
    <text evidence="1">The sequence shown here is derived from an EMBL/GenBank/DDBJ whole genome shotgun (WGS) entry which is preliminary data.</text>
</comment>
<reference evidence="1 2" key="1">
    <citation type="submission" date="2018-05" db="EMBL/GenBank/DDBJ databases">
        <title>The Hungate 1000. A catalogue of reference genomes from the rumen microbiome.</title>
        <authorList>
            <person name="Kelly W."/>
        </authorList>
    </citation>
    <scope>NUCLEOTIDE SEQUENCE [LARGE SCALE GENOMIC DNA]</scope>
    <source>
        <strain evidence="1 2">SAb67</strain>
    </source>
</reference>
<protein>
    <submittedName>
        <fullName evidence="1">Uncharacterized protein</fullName>
    </submittedName>
</protein>
<gene>
    <name evidence="1" type="ORF">IE37_02025</name>
</gene>
<dbReference type="RefSeq" id="WP_109726786.1">
    <property type="nucleotide sequence ID" value="NZ_QGDI01000007.1"/>
</dbReference>
<proteinExistence type="predicted"/>
<dbReference type="InterPro" id="IPR056298">
    <property type="entry name" value="AlkZ-rel"/>
</dbReference>
<evidence type="ECO:0000313" key="1">
    <source>
        <dbReference type="EMBL" id="PWJ12334.1"/>
    </source>
</evidence>
<name>A0A315Y011_RUMFL</name>
<dbReference type="EMBL" id="QGDI01000007">
    <property type="protein sequence ID" value="PWJ12334.1"/>
    <property type="molecule type" value="Genomic_DNA"/>
</dbReference>
<organism evidence="1 2">
    <name type="scientific">Ruminococcus flavefaciens</name>
    <dbReference type="NCBI Taxonomy" id="1265"/>
    <lineage>
        <taxon>Bacteria</taxon>
        <taxon>Bacillati</taxon>
        <taxon>Bacillota</taxon>
        <taxon>Clostridia</taxon>
        <taxon>Eubacteriales</taxon>
        <taxon>Oscillospiraceae</taxon>
        <taxon>Ruminococcus</taxon>
    </lineage>
</organism>
<dbReference type="OrthoDB" id="1067148at2"/>
<dbReference type="Proteomes" id="UP000245720">
    <property type="component" value="Unassembled WGS sequence"/>
</dbReference>